<dbReference type="EMBL" id="SWVK01000002">
    <property type="protein sequence ID" value="NFN33846.1"/>
    <property type="molecule type" value="Genomic_DNA"/>
</dbReference>
<evidence type="ECO:0000313" key="5">
    <source>
        <dbReference type="Proteomes" id="UP000476820"/>
    </source>
</evidence>
<organism evidence="2 5">
    <name type="scientific">Clostridium botulinum</name>
    <dbReference type="NCBI Taxonomy" id="1491"/>
    <lineage>
        <taxon>Bacteria</taxon>
        <taxon>Bacillati</taxon>
        <taxon>Bacillota</taxon>
        <taxon>Clostridia</taxon>
        <taxon>Eubacteriales</taxon>
        <taxon>Clostridiaceae</taxon>
        <taxon>Clostridium</taxon>
    </lineage>
</organism>
<evidence type="ECO:0000256" key="1">
    <source>
        <dbReference type="SAM" id="Phobius"/>
    </source>
</evidence>
<evidence type="ECO:0000313" key="4">
    <source>
        <dbReference type="Proteomes" id="UP000473681"/>
    </source>
</evidence>
<feature type="transmembrane region" description="Helical" evidence="1">
    <location>
        <begin position="237"/>
        <end position="258"/>
    </location>
</feature>
<dbReference type="OrthoDB" id="9816138at2"/>
<feature type="transmembrane region" description="Helical" evidence="1">
    <location>
        <begin position="12"/>
        <end position="30"/>
    </location>
</feature>
<dbReference type="Proteomes" id="UP000473681">
    <property type="component" value="Unassembled WGS sequence"/>
</dbReference>
<evidence type="ECO:0000313" key="2">
    <source>
        <dbReference type="EMBL" id="NFF88682.1"/>
    </source>
</evidence>
<accession>A0A0M1LKA5</accession>
<evidence type="ECO:0000313" key="3">
    <source>
        <dbReference type="EMBL" id="NFN33846.1"/>
    </source>
</evidence>
<keyword evidence="1" id="KW-0472">Membrane</keyword>
<proteinExistence type="predicted"/>
<dbReference type="AlphaFoldDB" id="A0A0M1LKA5"/>
<comment type="caution">
    <text evidence="2">The sequence shown here is derived from an EMBL/GenBank/DDBJ whole genome shotgun (WGS) entry which is preliminary data.</text>
</comment>
<dbReference type="EMBL" id="SWOV01000036">
    <property type="protein sequence ID" value="NFF88682.1"/>
    <property type="molecule type" value="Genomic_DNA"/>
</dbReference>
<feature type="transmembrane region" description="Helical" evidence="1">
    <location>
        <begin position="105"/>
        <end position="128"/>
    </location>
</feature>
<gene>
    <name evidence="2" type="ORF">FC774_12520</name>
    <name evidence="3" type="ORF">FDB51_01625</name>
</gene>
<keyword evidence="1" id="KW-0812">Transmembrane</keyword>
<sequence>MLGKLMKYETKATGRTLLPLYAALLIFALINKVFMNNDFSVLNTDTLGGIPAVLSVFAYGCTMAAVFIVTFFIIVQRFYKNILGDEGYLMNTLPVAPWQNIFSKLLIAVMWTIVSGIVAILSVLILAFNSNALNPNFFNDLCTAFSSIYQYWGISGYMVGLEFIIAALIQMAMGIIMIYASISIGHLFNKRKILSSFGAFIVLNLIMNTILSTLAITFSDKVSNSMISWNISSINQFHGIFISAIAINAIFFICYFLITNYIIKNKLNLE</sequence>
<dbReference type="RefSeq" id="WP_053342167.1">
    <property type="nucleotide sequence ID" value="NZ_LFPA01000042.1"/>
</dbReference>
<feature type="transmembrane region" description="Helical" evidence="1">
    <location>
        <begin position="148"/>
        <end position="181"/>
    </location>
</feature>
<feature type="transmembrane region" description="Helical" evidence="1">
    <location>
        <begin position="50"/>
        <end position="75"/>
    </location>
</feature>
<dbReference type="Proteomes" id="UP000476820">
    <property type="component" value="Unassembled WGS sequence"/>
</dbReference>
<keyword evidence="1" id="KW-1133">Transmembrane helix</keyword>
<reference evidence="4 5" key="1">
    <citation type="submission" date="2019-04" db="EMBL/GenBank/DDBJ databases">
        <title>Genome sequencing of Clostridium botulinum Groups I-IV and Clostridium butyricum.</title>
        <authorList>
            <person name="Brunt J."/>
            <person name="Van Vliet A.H.M."/>
            <person name="Stringer S.C."/>
            <person name="Carter A.T."/>
            <person name="Peck M.W."/>
        </authorList>
    </citation>
    <scope>NUCLEOTIDE SEQUENCE [LARGE SCALE GENOMIC DNA]</scope>
    <source>
        <strain evidence="2 5">1605</strain>
        <strain evidence="3 4">CB-K-33E</strain>
    </source>
</reference>
<protein>
    <submittedName>
        <fullName evidence="2">ABC transporter permease</fullName>
    </submittedName>
</protein>
<feature type="transmembrane region" description="Helical" evidence="1">
    <location>
        <begin position="193"/>
        <end position="217"/>
    </location>
</feature>
<name>A0A0M1LKA5_CLOBO</name>